<dbReference type="EMBL" id="LDOV01000029">
    <property type="protein sequence ID" value="KLU99691.1"/>
    <property type="molecule type" value="Genomic_DNA"/>
</dbReference>
<dbReference type="PROSITE" id="PS51257">
    <property type="entry name" value="PROKAR_LIPOPROTEIN"/>
    <property type="match status" value="1"/>
</dbReference>
<dbReference type="Pfam" id="PF13698">
    <property type="entry name" value="DUF4156"/>
    <property type="match status" value="1"/>
</dbReference>
<comment type="caution">
    <text evidence="2">The sequence shown here is derived from an EMBL/GenBank/DDBJ whole genome shotgun (WGS) entry which is preliminary data.</text>
</comment>
<feature type="chain" id="PRO_5005253617" evidence="1">
    <location>
        <begin position="24"/>
        <end position="140"/>
    </location>
</feature>
<feature type="signal peptide" evidence="1">
    <location>
        <begin position="1"/>
        <end position="23"/>
    </location>
</feature>
<dbReference type="OrthoDB" id="6265533at2"/>
<proteinExistence type="predicted"/>
<keyword evidence="1" id="KW-0732">Signal</keyword>
<dbReference type="Proteomes" id="UP000036426">
    <property type="component" value="Unassembled WGS sequence"/>
</dbReference>
<evidence type="ECO:0000256" key="1">
    <source>
        <dbReference type="SAM" id="SignalP"/>
    </source>
</evidence>
<organism evidence="2 3">
    <name type="scientific">Photobacterium aphoticum</name>
    <dbReference type="NCBI Taxonomy" id="754436"/>
    <lineage>
        <taxon>Bacteria</taxon>
        <taxon>Pseudomonadati</taxon>
        <taxon>Pseudomonadota</taxon>
        <taxon>Gammaproteobacteria</taxon>
        <taxon>Vibrionales</taxon>
        <taxon>Vibrionaceae</taxon>
        <taxon>Photobacterium</taxon>
    </lineage>
</organism>
<reference evidence="2 3" key="1">
    <citation type="submission" date="2015-05" db="EMBL/GenBank/DDBJ databases">
        <title>Photobacterium galathea sp. nov.</title>
        <authorList>
            <person name="Machado H."/>
            <person name="Gram L."/>
        </authorList>
    </citation>
    <scope>NUCLEOTIDE SEQUENCE [LARGE SCALE GENOMIC DNA]</scope>
    <source>
        <strain evidence="2 3">DSM 25995</strain>
    </source>
</reference>
<keyword evidence="3" id="KW-1185">Reference proteome</keyword>
<sequence>MKKYFTLALLGLSLTGCVTFPTADSRHVQVIWDDTQAIQGCELKGTVLGSQGHFYDYWLHADRDMVWGTLNEMRIKADDLQADTLYLYQPLGFLSSVTMMANAYDCQRAAKAEAEVNVEMSAPVAVSAEADVDTDTAAAQ</sequence>
<dbReference type="PATRIC" id="fig|754436.4.peg.3506"/>
<dbReference type="InterPro" id="IPR025294">
    <property type="entry name" value="DUF4156"/>
</dbReference>
<protein>
    <submittedName>
        <fullName evidence="2">Membrane protein</fullName>
    </submittedName>
</protein>
<dbReference type="AlphaFoldDB" id="A0A0J1JDJ9"/>
<evidence type="ECO:0000313" key="2">
    <source>
        <dbReference type="EMBL" id="KLU99691.1"/>
    </source>
</evidence>
<accession>A0A0J1JDJ9</accession>
<name>A0A0J1JDJ9_9GAMM</name>
<gene>
    <name evidence="2" type="ORF">ABT58_16545</name>
</gene>
<evidence type="ECO:0000313" key="3">
    <source>
        <dbReference type="Proteomes" id="UP000036426"/>
    </source>
</evidence>